<evidence type="ECO:0000259" key="7">
    <source>
        <dbReference type="Pfam" id="PF04888"/>
    </source>
</evidence>
<feature type="coiled-coil region" evidence="5">
    <location>
        <begin position="164"/>
        <end position="191"/>
    </location>
</feature>
<feature type="transmembrane region" description="Helical" evidence="6">
    <location>
        <begin position="330"/>
        <end position="363"/>
    </location>
</feature>
<accession>A0A840RNX9</accession>
<evidence type="ECO:0000256" key="2">
    <source>
        <dbReference type="ARBA" id="ARBA00022870"/>
    </source>
</evidence>
<dbReference type="Pfam" id="PF04888">
    <property type="entry name" value="SseC"/>
    <property type="match status" value="1"/>
</dbReference>
<feature type="domain" description="Translocator protein BipB-like C-terminal" evidence="7">
    <location>
        <begin position="269"/>
        <end position="600"/>
    </location>
</feature>
<dbReference type="EMBL" id="JACHHQ010000001">
    <property type="protein sequence ID" value="MBB5198822.1"/>
    <property type="molecule type" value="Genomic_DNA"/>
</dbReference>
<keyword evidence="6" id="KW-1133">Transmembrane helix</keyword>
<reference evidence="8 9" key="1">
    <citation type="submission" date="2020-08" db="EMBL/GenBank/DDBJ databases">
        <title>Genomic Encyclopedia of Type Strains, Phase IV (KMG-IV): sequencing the most valuable type-strain genomes for metagenomic binning, comparative biology and taxonomic classification.</title>
        <authorList>
            <person name="Goeker M."/>
        </authorList>
    </citation>
    <scope>NUCLEOTIDE SEQUENCE [LARGE SCALE GENOMIC DNA]</scope>
    <source>
        <strain evidence="8 9">DSM 23240</strain>
    </source>
</reference>
<name>A0A840RNX9_9BURK</name>
<evidence type="ECO:0000313" key="9">
    <source>
        <dbReference type="Proteomes" id="UP000571084"/>
    </source>
</evidence>
<keyword evidence="3" id="KW-0843">Virulence</keyword>
<keyword evidence="6" id="KW-0472">Membrane</keyword>
<proteinExistence type="inferred from homology"/>
<keyword evidence="2" id="KW-1043">Host membrane</keyword>
<evidence type="ECO:0000256" key="1">
    <source>
        <dbReference type="ARBA" id="ARBA00004551"/>
    </source>
</evidence>
<dbReference type="InterPro" id="IPR006972">
    <property type="entry name" value="BipB-like_C"/>
</dbReference>
<keyword evidence="9" id="KW-1185">Reference proteome</keyword>
<feature type="transmembrane region" description="Helical" evidence="6">
    <location>
        <begin position="418"/>
        <end position="441"/>
    </location>
</feature>
<comment type="similarity">
    <text evidence="4">Belongs to the SctE/SipB/YopB family.</text>
</comment>
<protein>
    <submittedName>
        <fullName evidence="8">Invasin B</fullName>
    </submittedName>
</protein>
<keyword evidence="5" id="KW-0175">Coiled coil</keyword>
<evidence type="ECO:0000256" key="4">
    <source>
        <dbReference type="ARBA" id="ARBA00035640"/>
    </source>
</evidence>
<comment type="subcellular location">
    <subcellularLocation>
        <location evidence="1">Host membrane</location>
    </subcellularLocation>
</comment>
<dbReference type="GO" id="GO:0033644">
    <property type="term" value="C:host cell membrane"/>
    <property type="evidence" value="ECO:0007669"/>
    <property type="project" value="UniProtKB-SubCell"/>
</dbReference>
<dbReference type="AlphaFoldDB" id="A0A840RNX9"/>
<dbReference type="Gene3D" id="1.20.120.330">
    <property type="entry name" value="Nucleotidyltransferases domain 2"/>
    <property type="match status" value="1"/>
</dbReference>
<dbReference type="Proteomes" id="UP000571084">
    <property type="component" value="Unassembled WGS sequence"/>
</dbReference>
<organism evidence="8 9">
    <name type="scientific">Glaciimonas immobilis</name>
    <dbReference type="NCBI Taxonomy" id="728004"/>
    <lineage>
        <taxon>Bacteria</taxon>
        <taxon>Pseudomonadati</taxon>
        <taxon>Pseudomonadota</taxon>
        <taxon>Betaproteobacteria</taxon>
        <taxon>Burkholderiales</taxon>
        <taxon>Oxalobacteraceae</taxon>
        <taxon>Glaciimonas</taxon>
    </lineage>
</organism>
<sequence>MSVRIAGAAMDVVMKQASGRADFLSDAQLSKKATQLTKLPPLFVKEAQKVASELATLALDGEMNSGKEYRTDISRPQLTAPKGREHDETIGTISSGSRFVMALAEMMAGFASADLSKLAINSHVQAGQNDSRHSASIDLAAKYEVALLAVEKANIDLANLNGQLGGLLSDIQAIKNQLAEAERVLAAAAEGTPEYDAALQSRDTLQVTLATKHAQLTEKKGAITSLKTSIMGLQEKVDSLFTQAEKDGVGLPISLVKKEVSNITRMLMLMTAVAEMMMESGEVRTESDRALLKIQEDIRLQKIASEAEKMAKDIAKAEALNKTMGCVGKILGAVVTAVAVIGAVFTGGASLALAGIGIALMVADKVYAAATGTSFMDEAMKPLMKVLQPVLQFLMDKVSSILEGLGVDQQTAKMASMIVVSVAIAVAVVALAVTGAGGAIASGVSSVVSKIGSVMSRVMEKTIAKLIPAILKKAMAQASKQLSAATTRGFNAVTERLGLSTDAASKQIYASRMVQVSTGVNLTKTVVTGGLDVATEVANLNAAKALAKIKFAGKEMDVIRDMLFALIGVFQNTFNVSQEFFNKASDAINQHTRTSLVVTRAMSSASVV</sequence>
<evidence type="ECO:0000256" key="3">
    <source>
        <dbReference type="ARBA" id="ARBA00023026"/>
    </source>
</evidence>
<dbReference type="RefSeq" id="WP_168053045.1">
    <property type="nucleotide sequence ID" value="NZ_JAAOZT010000002.1"/>
</dbReference>
<evidence type="ECO:0000256" key="6">
    <source>
        <dbReference type="SAM" id="Phobius"/>
    </source>
</evidence>
<gene>
    <name evidence="8" type="ORF">HNR39_000632</name>
</gene>
<comment type="caution">
    <text evidence="8">The sequence shown here is derived from an EMBL/GenBank/DDBJ whole genome shotgun (WGS) entry which is preliminary data.</text>
</comment>
<evidence type="ECO:0000256" key="5">
    <source>
        <dbReference type="SAM" id="Coils"/>
    </source>
</evidence>
<keyword evidence="6" id="KW-0812">Transmembrane</keyword>
<evidence type="ECO:0000313" key="8">
    <source>
        <dbReference type="EMBL" id="MBB5198822.1"/>
    </source>
</evidence>